<dbReference type="PROSITE" id="PS50977">
    <property type="entry name" value="HTH_TETR_2"/>
    <property type="match status" value="1"/>
</dbReference>
<feature type="domain" description="HTH tetR-type" evidence="3">
    <location>
        <begin position="27"/>
        <end position="87"/>
    </location>
</feature>
<evidence type="ECO:0000256" key="1">
    <source>
        <dbReference type="ARBA" id="ARBA00023125"/>
    </source>
</evidence>
<dbReference type="PANTHER" id="PTHR30055:SF187">
    <property type="entry name" value="TRANSCRIPTIONAL REGULATORY PROTEIN"/>
    <property type="match status" value="1"/>
</dbReference>
<name>A0A2S2BSV2_9NOCA</name>
<keyword evidence="1 2" id="KW-0238">DNA-binding</keyword>
<organism evidence="4 5">
    <name type="scientific">Rhodococcus oxybenzonivorans</name>
    <dbReference type="NCBI Taxonomy" id="1990687"/>
    <lineage>
        <taxon>Bacteria</taxon>
        <taxon>Bacillati</taxon>
        <taxon>Actinomycetota</taxon>
        <taxon>Actinomycetes</taxon>
        <taxon>Mycobacteriales</taxon>
        <taxon>Nocardiaceae</taxon>
        <taxon>Rhodococcus</taxon>
    </lineage>
</organism>
<evidence type="ECO:0000259" key="3">
    <source>
        <dbReference type="PROSITE" id="PS50977"/>
    </source>
</evidence>
<dbReference type="InterPro" id="IPR001647">
    <property type="entry name" value="HTH_TetR"/>
</dbReference>
<keyword evidence="5" id="KW-1185">Reference proteome</keyword>
<reference evidence="4 5" key="1">
    <citation type="submission" date="2017-05" db="EMBL/GenBank/DDBJ databases">
        <title>Isolation of Rhodococcus sp. S2-17 biodegrading of BP-3.</title>
        <authorList>
            <person name="Lee Y."/>
            <person name="Kim K.H."/>
            <person name="Chun B.H."/>
            <person name="Jung H.S."/>
            <person name="Jeon C.O."/>
        </authorList>
    </citation>
    <scope>NUCLEOTIDE SEQUENCE [LARGE SCALE GENOMIC DNA]</scope>
    <source>
        <strain evidence="4 5">S2-17</strain>
    </source>
</reference>
<dbReference type="OrthoDB" id="4214267at2"/>
<dbReference type="PANTHER" id="PTHR30055">
    <property type="entry name" value="HTH-TYPE TRANSCRIPTIONAL REGULATOR RUTR"/>
    <property type="match status" value="1"/>
</dbReference>
<evidence type="ECO:0000256" key="2">
    <source>
        <dbReference type="PROSITE-ProRule" id="PRU00335"/>
    </source>
</evidence>
<dbReference type="GO" id="GO:0000976">
    <property type="term" value="F:transcription cis-regulatory region binding"/>
    <property type="evidence" value="ECO:0007669"/>
    <property type="project" value="TreeGrafter"/>
</dbReference>
<feature type="DNA-binding region" description="H-T-H motif" evidence="2">
    <location>
        <begin position="50"/>
        <end position="69"/>
    </location>
</feature>
<sequence>MRESAGSTAIEPLPAGRHRLDPTAVAASQRYRIDFAALDVLAEKGYAAATVADIITSARVSRRTFYEFYANKGECFVAVCALATRIMAEELDAATDTSLPWELQLRAHIQRYLDVLAAQPGAAYALTVQTFAIPELRQAREAMFDSLLDRMRGLHQLARQQDRTLLHLPDDLLRLLVGGFDELLRTNLRARDGHSLPSLAPMMTRAAIAILQSSGTAER</sequence>
<dbReference type="Pfam" id="PF00440">
    <property type="entry name" value="TetR_N"/>
    <property type="match status" value="1"/>
</dbReference>
<gene>
    <name evidence="4" type="ORF">CBI38_08715</name>
</gene>
<dbReference type="EMBL" id="CP021354">
    <property type="protein sequence ID" value="AWK71663.1"/>
    <property type="molecule type" value="Genomic_DNA"/>
</dbReference>
<accession>A0A2S2BSV2</accession>
<dbReference type="RefSeq" id="WP_109328140.1">
    <property type="nucleotide sequence ID" value="NZ_CP021354.1"/>
</dbReference>
<dbReference type="InterPro" id="IPR050109">
    <property type="entry name" value="HTH-type_TetR-like_transc_reg"/>
</dbReference>
<dbReference type="SUPFAM" id="SSF46689">
    <property type="entry name" value="Homeodomain-like"/>
    <property type="match status" value="1"/>
</dbReference>
<dbReference type="KEGG" id="roz:CBI38_08715"/>
<dbReference type="Proteomes" id="UP000245711">
    <property type="component" value="Chromosome"/>
</dbReference>
<dbReference type="GO" id="GO:0003700">
    <property type="term" value="F:DNA-binding transcription factor activity"/>
    <property type="evidence" value="ECO:0007669"/>
    <property type="project" value="TreeGrafter"/>
</dbReference>
<dbReference type="Gene3D" id="1.10.357.10">
    <property type="entry name" value="Tetracycline Repressor, domain 2"/>
    <property type="match status" value="1"/>
</dbReference>
<proteinExistence type="predicted"/>
<dbReference type="AlphaFoldDB" id="A0A2S2BSV2"/>
<evidence type="ECO:0000313" key="4">
    <source>
        <dbReference type="EMBL" id="AWK71663.1"/>
    </source>
</evidence>
<dbReference type="InterPro" id="IPR009057">
    <property type="entry name" value="Homeodomain-like_sf"/>
</dbReference>
<evidence type="ECO:0000313" key="5">
    <source>
        <dbReference type="Proteomes" id="UP000245711"/>
    </source>
</evidence>
<protein>
    <recommendedName>
        <fullName evidence="3">HTH tetR-type domain-containing protein</fullName>
    </recommendedName>
</protein>